<protein>
    <submittedName>
        <fullName evidence="3">Tripartite tricarboxylate transporter substrate binding protein</fullName>
    </submittedName>
</protein>
<dbReference type="PANTHER" id="PTHR42928">
    <property type="entry name" value="TRICARBOXYLATE-BINDING PROTEIN"/>
    <property type="match status" value="1"/>
</dbReference>
<sequence>MPRGEAAMNGETINTGRSWHAPGGGTRRALLGIAGAACAAATAQAQRPAWPTQPIRFIGIFPPGGGTDILSRIWCNRMAEVTGQSFVVENRSGSGGNVGTEAIARATPDGNTIGLASVSSLSIAPTLYPRLPYDVERDFSYICGLWQLPNLLIVRHGIPAHSVPELITLCRREPGRYSFGSSGAGTTLHIAGEMFKHMGQVNILHVPYRGGAQAYNDLLGGRVDMVFGNIPEALRLSREGQVRPLAVTGAARSPQAPEVPAMAEFLPGYEINSWGGVLGPAGIQTAIVERIAEVGREAVESAEVRRRFEEAGATVWWTPPAGLAEFRRENETRFAPLVRASGARVE</sequence>
<dbReference type="EMBL" id="SMSJ01000038">
    <property type="protein sequence ID" value="TDH60413.1"/>
    <property type="molecule type" value="Genomic_DNA"/>
</dbReference>
<dbReference type="OrthoDB" id="9780943at2"/>
<dbReference type="AlphaFoldDB" id="A0A4R5QCC2"/>
<dbReference type="SUPFAM" id="SSF53850">
    <property type="entry name" value="Periplasmic binding protein-like II"/>
    <property type="match status" value="1"/>
</dbReference>
<dbReference type="Gene3D" id="3.40.190.10">
    <property type="entry name" value="Periplasmic binding protein-like II"/>
    <property type="match status" value="1"/>
</dbReference>
<feature type="region of interest" description="Disordered" evidence="2">
    <location>
        <begin position="1"/>
        <end position="22"/>
    </location>
</feature>
<evidence type="ECO:0000313" key="4">
    <source>
        <dbReference type="Proteomes" id="UP000295096"/>
    </source>
</evidence>
<evidence type="ECO:0000256" key="1">
    <source>
        <dbReference type="ARBA" id="ARBA00006987"/>
    </source>
</evidence>
<dbReference type="InterPro" id="IPR005064">
    <property type="entry name" value="BUG"/>
</dbReference>
<accession>A0A4R5QCC2</accession>
<keyword evidence="4" id="KW-1185">Reference proteome</keyword>
<dbReference type="Gene3D" id="3.40.190.150">
    <property type="entry name" value="Bordetella uptake gene, domain 1"/>
    <property type="match status" value="1"/>
</dbReference>
<dbReference type="PIRSF" id="PIRSF017082">
    <property type="entry name" value="YflP"/>
    <property type="match status" value="1"/>
</dbReference>
<evidence type="ECO:0000256" key="2">
    <source>
        <dbReference type="SAM" id="MobiDB-lite"/>
    </source>
</evidence>
<organism evidence="3 4">
    <name type="scientific">Dankookia rubra</name>
    <dbReference type="NCBI Taxonomy" id="1442381"/>
    <lineage>
        <taxon>Bacteria</taxon>
        <taxon>Pseudomonadati</taxon>
        <taxon>Pseudomonadota</taxon>
        <taxon>Alphaproteobacteria</taxon>
        <taxon>Acetobacterales</taxon>
        <taxon>Roseomonadaceae</taxon>
        <taxon>Dankookia</taxon>
    </lineage>
</organism>
<dbReference type="CDD" id="cd13578">
    <property type="entry name" value="PBP2_Bug27"/>
    <property type="match status" value="1"/>
</dbReference>
<gene>
    <name evidence="3" type="ORF">E2C06_21995</name>
</gene>
<comment type="similarity">
    <text evidence="1">Belongs to the UPF0065 (bug) family.</text>
</comment>
<name>A0A4R5QCC2_9PROT</name>
<proteinExistence type="inferred from homology"/>
<dbReference type="Pfam" id="PF03401">
    <property type="entry name" value="TctC"/>
    <property type="match status" value="1"/>
</dbReference>
<evidence type="ECO:0000313" key="3">
    <source>
        <dbReference type="EMBL" id="TDH60413.1"/>
    </source>
</evidence>
<comment type="caution">
    <text evidence="3">The sequence shown here is derived from an EMBL/GenBank/DDBJ whole genome shotgun (WGS) entry which is preliminary data.</text>
</comment>
<reference evidence="3 4" key="1">
    <citation type="journal article" date="2016" name="J. Microbiol.">
        <title>Dankookia rubra gen. nov., sp. nov., an alphaproteobacterium isolated from sediment of a shallow stream.</title>
        <authorList>
            <person name="Kim W.H."/>
            <person name="Kim D.H."/>
            <person name="Kang K."/>
            <person name="Ahn T.Y."/>
        </authorList>
    </citation>
    <scope>NUCLEOTIDE SEQUENCE [LARGE SCALE GENOMIC DNA]</scope>
    <source>
        <strain evidence="3 4">JCM30602</strain>
    </source>
</reference>
<dbReference type="PANTHER" id="PTHR42928:SF5">
    <property type="entry name" value="BLR1237 PROTEIN"/>
    <property type="match status" value="1"/>
</dbReference>
<dbReference type="InterPro" id="IPR042100">
    <property type="entry name" value="Bug_dom1"/>
</dbReference>
<dbReference type="Proteomes" id="UP000295096">
    <property type="component" value="Unassembled WGS sequence"/>
</dbReference>